<dbReference type="PANTHER" id="PTHR11941">
    <property type="entry name" value="ENOYL-COA HYDRATASE-RELATED"/>
    <property type="match status" value="1"/>
</dbReference>
<dbReference type="GO" id="GO:0006635">
    <property type="term" value="P:fatty acid beta-oxidation"/>
    <property type="evidence" value="ECO:0007669"/>
    <property type="project" value="TreeGrafter"/>
</dbReference>
<protein>
    <submittedName>
        <fullName evidence="1">Enoyl-CoA hydratase/isomerase</fullName>
    </submittedName>
</protein>
<reference evidence="1 2" key="1">
    <citation type="journal article" date="2012" name="Sci. Rep.">
        <title>Genomic perspectives on the evolution of fungal entomopathogenicity in Beauveria bassiana.</title>
        <authorList>
            <person name="Xiao G."/>
            <person name="Ying S.H."/>
            <person name="Zheng P."/>
            <person name="Wang Z.L."/>
            <person name="Zhang S."/>
            <person name="Xie X.Q."/>
            <person name="Shang Y."/>
            <person name="St Leger R.J."/>
            <person name="Zhao G.P."/>
            <person name="Wang C."/>
            <person name="Feng M.G."/>
        </authorList>
    </citation>
    <scope>NUCLEOTIDE SEQUENCE [LARGE SCALE GENOMIC DNA]</scope>
    <source>
        <strain evidence="1 2">ARSEF 2860</strain>
    </source>
</reference>
<sequence length="288" mass="31748">MSSSSLFELPIGPCGKHPGGTLTCTEPQPQVYLLTWNSPPDNRLTTPFCKTLLAALDILEFGDYAPGVVVTTSGIAKNYSNGFDLEHTLANKEVFFPFYYGLWVRFLTMPDPPPPPPPRYPMPTVALMNGHGYAAGLMLAMAHDYRLAPSPRGFFCLPELTYGLPLTPAMASLFRHKLPSAAALRDLALEAGQLTGPQIVDLGIADALAPTPADAWKFIADRKLAEKAKPGVYGTIKSELYKDLIKELRGEGLEREEQRHRDDGDKVAERVEFGKVWYEQWKAGKAKL</sequence>
<dbReference type="Proteomes" id="UP000002762">
    <property type="component" value="Unassembled WGS sequence"/>
</dbReference>
<dbReference type="STRING" id="655819.J5JUP7"/>
<evidence type="ECO:0000313" key="2">
    <source>
        <dbReference type="Proteomes" id="UP000002762"/>
    </source>
</evidence>
<keyword evidence="2" id="KW-1185">Reference proteome</keyword>
<dbReference type="AlphaFoldDB" id="J5JUP7"/>
<dbReference type="InterPro" id="IPR029045">
    <property type="entry name" value="ClpP/crotonase-like_dom_sf"/>
</dbReference>
<dbReference type="RefSeq" id="XP_008595804.1">
    <property type="nucleotide sequence ID" value="XM_008597582.1"/>
</dbReference>
<dbReference type="GO" id="GO:0004165">
    <property type="term" value="F:delta(3)-delta(2)-enoyl-CoA isomerase activity"/>
    <property type="evidence" value="ECO:0007669"/>
    <property type="project" value="TreeGrafter"/>
</dbReference>
<keyword evidence="1" id="KW-0413">Isomerase</keyword>
<evidence type="ECO:0000313" key="1">
    <source>
        <dbReference type="EMBL" id="EJP68483.1"/>
    </source>
</evidence>
<dbReference type="InParanoid" id="J5JUP7"/>
<dbReference type="GO" id="GO:0005777">
    <property type="term" value="C:peroxisome"/>
    <property type="evidence" value="ECO:0007669"/>
    <property type="project" value="TreeGrafter"/>
</dbReference>
<dbReference type="OrthoDB" id="1696280at2759"/>
<dbReference type="Pfam" id="PF00378">
    <property type="entry name" value="ECH_1"/>
    <property type="match status" value="1"/>
</dbReference>
<dbReference type="EMBL" id="JH725154">
    <property type="protein sequence ID" value="EJP68483.1"/>
    <property type="molecule type" value="Genomic_DNA"/>
</dbReference>
<dbReference type="SUPFAM" id="SSF52096">
    <property type="entry name" value="ClpP/crotonase"/>
    <property type="match status" value="1"/>
</dbReference>
<organism evidence="1 2">
    <name type="scientific">Beauveria bassiana (strain ARSEF 2860)</name>
    <name type="common">White muscardine disease fungus</name>
    <name type="synonym">Tritirachium shiotae</name>
    <dbReference type="NCBI Taxonomy" id="655819"/>
    <lineage>
        <taxon>Eukaryota</taxon>
        <taxon>Fungi</taxon>
        <taxon>Dikarya</taxon>
        <taxon>Ascomycota</taxon>
        <taxon>Pezizomycotina</taxon>
        <taxon>Sordariomycetes</taxon>
        <taxon>Hypocreomycetidae</taxon>
        <taxon>Hypocreales</taxon>
        <taxon>Cordycipitaceae</taxon>
        <taxon>Beauveria</taxon>
    </lineage>
</organism>
<proteinExistence type="predicted"/>
<dbReference type="Gene3D" id="3.90.226.10">
    <property type="entry name" value="2-enoyl-CoA Hydratase, Chain A, domain 1"/>
    <property type="match status" value="1"/>
</dbReference>
<dbReference type="CDD" id="cd06558">
    <property type="entry name" value="crotonase-like"/>
    <property type="match status" value="1"/>
</dbReference>
<dbReference type="PANTHER" id="PTHR11941:SF75">
    <property type="entry name" value="ENOYL-COA HYDRATASE_ISOMERASE FAMILY PROTEIN"/>
    <property type="match status" value="1"/>
</dbReference>
<name>J5JUP7_BEAB2</name>
<gene>
    <name evidence="1" type="ORF">BBA_02485</name>
</gene>
<dbReference type="HOGENOM" id="CLU_009834_3_1_1"/>
<dbReference type="GeneID" id="19885497"/>
<dbReference type="InterPro" id="IPR001753">
    <property type="entry name" value="Enoyl-CoA_hydra/iso"/>
</dbReference>
<accession>J5JUP7</accession>